<evidence type="ECO:0000256" key="2">
    <source>
        <dbReference type="ARBA" id="ARBA00022643"/>
    </source>
</evidence>
<evidence type="ECO:0000313" key="5">
    <source>
        <dbReference type="EMBL" id="MBN1574623.1"/>
    </source>
</evidence>
<keyword evidence="3" id="KW-0560">Oxidoreductase</keyword>
<dbReference type="PANTHER" id="PTHR32332">
    <property type="entry name" value="2-NITROPROPANE DIOXYGENASE"/>
    <property type="match status" value="1"/>
</dbReference>
<evidence type="ECO:0000256" key="4">
    <source>
        <dbReference type="SAM" id="SignalP"/>
    </source>
</evidence>
<evidence type="ECO:0000256" key="1">
    <source>
        <dbReference type="ARBA" id="ARBA00022630"/>
    </source>
</evidence>
<keyword evidence="1" id="KW-0285">Flavoprotein</keyword>
<evidence type="ECO:0000313" key="6">
    <source>
        <dbReference type="Proteomes" id="UP000809273"/>
    </source>
</evidence>
<keyword evidence="2" id="KW-0288">FMN</keyword>
<dbReference type="InterPro" id="IPR004136">
    <property type="entry name" value="NMO"/>
</dbReference>
<dbReference type="Pfam" id="PF03060">
    <property type="entry name" value="NMO"/>
    <property type="match status" value="1"/>
</dbReference>
<name>A0A9D8PRC5_9DELT</name>
<dbReference type="Gene3D" id="3.20.20.70">
    <property type="entry name" value="Aldolase class I"/>
    <property type="match status" value="1"/>
</dbReference>
<proteinExistence type="predicted"/>
<dbReference type="PANTHER" id="PTHR32332:SF20">
    <property type="entry name" value="2-NITROPROPANE DIOXYGENASE-LIKE PROTEIN"/>
    <property type="match status" value="1"/>
</dbReference>
<feature type="chain" id="PRO_5039269731" evidence="4">
    <location>
        <begin position="32"/>
        <end position="330"/>
    </location>
</feature>
<protein>
    <submittedName>
        <fullName evidence="5">Nitronate monooxygenase</fullName>
    </submittedName>
</protein>
<dbReference type="InterPro" id="IPR013785">
    <property type="entry name" value="Aldolase_TIM"/>
</dbReference>
<dbReference type="CDD" id="cd04730">
    <property type="entry name" value="NPD_like"/>
    <property type="match status" value="1"/>
</dbReference>
<feature type="signal peptide" evidence="4">
    <location>
        <begin position="1"/>
        <end position="31"/>
    </location>
</feature>
<keyword evidence="5" id="KW-0503">Monooxygenase</keyword>
<accession>A0A9D8PRC5</accession>
<reference evidence="5" key="1">
    <citation type="journal article" date="2021" name="Environ. Microbiol.">
        <title>Genomic characterization of three novel Desulfobacterota classes expand the metabolic and phylogenetic diversity of the phylum.</title>
        <authorList>
            <person name="Murphy C.L."/>
            <person name="Biggerstaff J."/>
            <person name="Eichhorn A."/>
            <person name="Ewing E."/>
            <person name="Shahan R."/>
            <person name="Soriano D."/>
            <person name="Stewart S."/>
            <person name="VanMol K."/>
            <person name="Walker R."/>
            <person name="Walters P."/>
            <person name="Elshahed M.S."/>
            <person name="Youssef N.H."/>
        </authorList>
    </citation>
    <scope>NUCLEOTIDE SEQUENCE</scope>
    <source>
        <strain evidence="5">Zod_Metabat.24</strain>
    </source>
</reference>
<organism evidence="5 6">
    <name type="scientific">Candidatus Zymogenus saltonus</name>
    <dbReference type="NCBI Taxonomy" id="2844893"/>
    <lineage>
        <taxon>Bacteria</taxon>
        <taxon>Deltaproteobacteria</taxon>
        <taxon>Candidatus Zymogenia</taxon>
        <taxon>Candidatus Zymogeniales</taxon>
        <taxon>Candidatus Zymogenaceae</taxon>
        <taxon>Candidatus Zymogenus</taxon>
    </lineage>
</organism>
<dbReference type="Proteomes" id="UP000809273">
    <property type="component" value="Unassembled WGS sequence"/>
</dbReference>
<comment type="caution">
    <text evidence="5">The sequence shown here is derived from an EMBL/GenBank/DDBJ whole genome shotgun (WGS) entry which is preliminary data.</text>
</comment>
<dbReference type="EMBL" id="JAFGIX010000085">
    <property type="protein sequence ID" value="MBN1574623.1"/>
    <property type="molecule type" value="Genomic_DNA"/>
</dbReference>
<gene>
    <name evidence="5" type="ORF">JW984_15605</name>
</gene>
<dbReference type="SUPFAM" id="SSF51412">
    <property type="entry name" value="Inosine monophosphate dehydrogenase (IMPDH)"/>
    <property type="match status" value="1"/>
</dbReference>
<evidence type="ECO:0000256" key="3">
    <source>
        <dbReference type="ARBA" id="ARBA00023002"/>
    </source>
</evidence>
<dbReference type="AlphaFoldDB" id="A0A9D8PRC5"/>
<reference evidence="5" key="2">
    <citation type="submission" date="2021-01" db="EMBL/GenBank/DDBJ databases">
        <authorList>
            <person name="Hahn C.R."/>
            <person name="Youssef N.H."/>
            <person name="Elshahed M."/>
        </authorList>
    </citation>
    <scope>NUCLEOTIDE SEQUENCE</scope>
    <source>
        <strain evidence="5">Zod_Metabat.24</strain>
    </source>
</reference>
<sequence length="330" mass="35669">MFQTKITKMFGVKYPIFCGAMMWLSIPPLCAAISEAGGIGNLTAANYETEDEFRAAINEVRKLTDKPFMVGITILPSLRITGEHHAMYVKVCAEEKIAGVEISGAPLDRGLGMDAIESLKKANVKMFQKVGAVRHAVHAAKVGYDGIYAAGIEEGGHPLNDDVTTMLLTPRITEEVDIPVVTVGGIADGRSVAAALTLGAEGVMMASRFIATVECPCHNNIKNELLKRQEFDTTIFGQSIGLQGRALKSKVIEEVIEIEESGGGLEDLIPLISGQRIKEAWEKGNVDFAPLMVGQSIGLIKEIVTVKELLDRMAKEAVETLEKTSKKIVK</sequence>
<keyword evidence="4" id="KW-0732">Signal</keyword>
<dbReference type="GO" id="GO:0018580">
    <property type="term" value="F:nitronate monooxygenase activity"/>
    <property type="evidence" value="ECO:0007669"/>
    <property type="project" value="InterPro"/>
</dbReference>